<feature type="chain" id="PRO_5012383515" description="Cyanovirin-N domain-containing protein" evidence="1">
    <location>
        <begin position="18"/>
        <end position="125"/>
    </location>
</feature>
<gene>
    <name evidence="2" type="ORF">CDD80_4530</name>
</gene>
<proteinExistence type="predicted"/>
<protein>
    <recommendedName>
        <fullName evidence="4">Cyanovirin-N domain-containing protein</fullName>
    </recommendedName>
</protein>
<sequence>MKTTLMFWTALAELSFALDWNEEAGYLKCKERLPKNSCLRELYFLWGDDKMRRECAEGGQLADNVPLKIDSAWFLSYEYPVVCAQADWTKNRVSSRVFRDSSVTIRAEDYGIICDSCYSRNATGV</sequence>
<reference evidence="2 3" key="1">
    <citation type="submission" date="2017-06" db="EMBL/GenBank/DDBJ databases">
        <title>Ant-infecting Ophiocordyceps genomes reveal a high diversity of potential behavioral manipulation genes and a possible major role for enterotoxins.</title>
        <authorList>
            <person name="De Bekker C."/>
            <person name="Evans H.C."/>
            <person name="Brachmann A."/>
            <person name="Hughes D.P."/>
        </authorList>
    </citation>
    <scope>NUCLEOTIDE SEQUENCE [LARGE SCALE GENOMIC DNA]</scope>
    <source>
        <strain evidence="2 3">Map16</strain>
    </source>
</reference>
<dbReference type="AlphaFoldDB" id="A0A2C5ZI37"/>
<keyword evidence="1" id="KW-0732">Signal</keyword>
<dbReference type="Proteomes" id="UP000226431">
    <property type="component" value="Unassembled WGS sequence"/>
</dbReference>
<evidence type="ECO:0008006" key="4">
    <source>
        <dbReference type="Google" id="ProtNLM"/>
    </source>
</evidence>
<dbReference type="OrthoDB" id="10279847at2759"/>
<comment type="caution">
    <text evidence="2">The sequence shown here is derived from an EMBL/GenBank/DDBJ whole genome shotgun (WGS) entry which is preliminary data.</text>
</comment>
<organism evidence="2 3">
    <name type="scientific">Ophiocordyceps camponoti-rufipedis</name>
    <dbReference type="NCBI Taxonomy" id="2004952"/>
    <lineage>
        <taxon>Eukaryota</taxon>
        <taxon>Fungi</taxon>
        <taxon>Dikarya</taxon>
        <taxon>Ascomycota</taxon>
        <taxon>Pezizomycotina</taxon>
        <taxon>Sordariomycetes</taxon>
        <taxon>Hypocreomycetidae</taxon>
        <taxon>Hypocreales</taxon>
        <taxon>Ophiocordycipitaceae</taxon>
        <taxon>Ophiocordyceps</taxon>
    </lineage>
</organism>
<accession>A0A2C5ZI37</accession>
<feature type="signal peptide" evidence="1">
    <location>
        <begin position="1"/>
        <end position="17"/>
    </location>
</feature>
<evidence type="ECO:0000256" key="1">
    <source>
        <dbReference type="SAM" id="SignalP"/>
    </source>
</evidence>
<evidence type="ECO:0000313" key="3">
    <source>
        <dbReference type="Proteomes" id="UP000226431"/>
    </source>
</evidence>
<keyword evidence="3" id="KW-1185">Reference proteome</keyword>
<name>A0A2C5ZI37_9HYPO</name>
<dbReference type="EMBL" id="NJES01000042">
    <property type="protein sequence ID" value="PHH79533.1"/>
    <property type="molecule type" value="Genomic_DNA"/>
</dbReference>
<evidence type="ECO:0000313" key="2">
    <source>
        <dbReference type="EMBL" id="PHH79533.1"/>
    </source>
</evidence>